<gene>
    <name evidence="2" type="ORF">ACFO4E_20300</name>
</gene>
<dbReference type="InterPro" id="IPR012664">
    <property type="entry name" value="CHP02452"/>
</dbReference>
<comment type="caution">
    <text evidence="2">The sequence shown here is derived from an EMBL/GenBank/DDBJ whole genome shotgun (WGS) entry which is preliminary data.</text>
</comment>
<dbReference type="RefSeq" id="WP_378577258.1">
    <property type="nucleotide sequence ID" value="NZ_JBHSFQ010000022.1"/>
</dbReference>
<organism evidence="2 3">
    <name type="scientific">Nocardiopsis mangrovi</name>
    <dbReference type="NCBI Taxonomy" id="1179818"/>
    <lineage>
        <taxon>Bacteria</taxon>
        <taxon>Bacillati</taxon>
        <taxon>Actinomycetota</taxon>
        <taxon>Actinomycetes</taxon>
        <taxon>Streptosporangiales</taxon>
        <taxon>Nocardiopsidaceae</taxon>
        <taxon>Nocardiopsis</taxon>
    </lineage>
</organism>
<protein>
    <submittedName>
        <fullName evidence="2">TIGR02452 family protein</fullName>
    </submittedName>
</protein>
<keyword evidence="3" id="KW-1185">Reference proteome</keyword>
<dbReference type="SUPFAM" id="SSF52949">
    <property type="entry name" value="Macro domain-like"/>
    <property type="match status" value="1"/>
</dbReference>
<dbReference type="NCBIfam" id="TIGR02452">
    <property type="entry name" value="TIGR02452 family protein"/>
    <property type="match status" value="1"/>
</dbReference>
<dbReference type="PANTHER" id="PTHR35596">
    <property type="entry name" value="DUF2263 DOMAIN-CONTAINING PROTEIN"/>
    <property type="match status" value="1"/>
</dbReference>
<evidence type="ECO:0000259" key="1">
    <source>
        <dbReference type="Pfam" id="PF10021"/>
    </source>
</evidence>
<reference evidence="3" key="1">
    <citation type="journal article" date="2019" name="Int. J. Syst. Evol. Microbiol.">
        <title>The Global Catalogue of Microorganisms (GCM) 10K type strain sequencing project: providing services to taxonomists for standard genome sequencing and annotation.</title>
        <authorList>
            <consortium name="The Broad Institute Genomics Platform"/>
            <consortium name="The Broad Institute Genome Sequencing Center for Infectious Disease"/>
            <person name="Wu L."/>
            <person name="Ma J."/>
        </authorList>
    </citation>
    <scope>NUCLEOTIDE SEQUENCE [LARGE SCALE GENOMIC DNA]</scope>
    <source>
        <strain evidence="3">XZYJ18</strain>
    </source>
</reference>
<feature type="domain" description="Microbial-type PARG catalytic" evidence="1">
    <location>
        <begin position="6"/>
        <end position="151"/>
    </location>
</feature>
<name>A0ABV9DZ92_9ACTN</name>
<dbReference type="Gene3D" id="3.40.220.10">
    <property type="entry name" value="Leucine Aminopeptidase, subunit E, domain 1"/>
    <property type="match status" value="1"/>
</dbReference>
<evidence type="ECO:0000313" key="3">
    <source>
        <dbReference type="Proteomes" id="UP001595923"/>
    </source>
</evidence>
<evidence type="ECO:0000313" key="2">
    <source>
        <dbReference type="EMBL" id="MFC4564209.1"/>
    </source>
</evidence>
<dbReference type="PANTHER" id="PTHR35596:SF1">
    <property type="entry name" value="MICROBIAL-TYPE PARG CATALYTIC DOMAIN-CONTAINING PROTEIN"/>
    <property type="match status" value="1"/>
</dbReference>
<dbReference type="Pfam" id="PF10021">
    <property type="entry name" value="PARG_cat_microb"/>
    <property type="match status" value="1"/>
</dbReference>
<sequence>MRARWQETREAFTRGWYAAEGVEADISAGVAAMRAGTRLYSAEDVHGLPAPRAAYTTRFEVTVESTLEAAARLSACPQDSRGVAALNFASARNPGGGVANGARAQEESLARSSALYDALVRCPGFYDTHRRQRNLLYTDQVIYAPSVPVFRTDNGRWLADPYPVAFLTSAAPNRRMIERDSPQDAHAVPGALLSRAGGVLAVAAYHERTRLVLGAWGCGVFGNRPAEVADAFAHHLLGAFEGVFEHVVFAILDRDDAVRTPFHAAFGVPPAPPPEPGVCTGGPDRCTHHRTGTAANA</sequence>
<accession>A0ABV9DZ92</accession>
<dbReference type="PIRSF" id="PIRSF014899">
    <property type="entry name" value="UCP014899"/>
    <property type="match status" value="1"/>
</dbReference>
<dbReference type="InterPro" id="IPR043472">
    <property type="entry name" value="Macro_dom-like"/>
</dbReference>
<dbReference type="EMBL" id="JBHSFQ010000022">
    <property type="protein sequence ID" value="MFC4564209.1"/>
    <property type="molecule type" value="Genomic_DNA"/>
</dbReference>
<proteinExistence type="predicted"/>
<dbReference type="InterPro" id="IPR019261">
    <property type="entry name" value="PARG_cat_microbial"/>
</dbReference>
<dbReference type="Proteomes" id="UP001595923">
    <property type="component" value="Unassembled WGS sequence"/>
</dbReference>